<dbReference type="InterPro" id="IPR054692">
    <property type="entry name" value="LeuA-like_post-cat"/>
</dbReference>
<keyword evidence="6 10" id="KW-0028">Amino-acid biosynthesis</keyword>
<comment type="catalytic activity">
    <reaction evidence="1 10">
        <text>3-methyl-2-oxobutanoate + acetyl-CoA + H2O = (2S)-2-isopropylmalate + CoA + H(+)</text>
        <dbReference type="Rhea" id="RHEA:21524"/>
        <dbReference type="ChEBI" id="CHEBI:1178"/>
        <dbReference type="ChEBI" id="CHEBI:11851"/>
        <dbReference type="ChEBI" id="CHEBI:15377"/>
        <dbReference type="ChEBI" id="CHEBI:15378"/>
        <dbReference type="ChEBI" id="CHEBI:57287"/>
        <dbReference type="ChEBI" id="CHEBI:57288"/>
        <dbReference type="EC" id="2.3.3.13"/>
    </reaction>
</comment>
<dbReference type="Pfam" id="PF22615">
    <property type="entry name" value="IPMS_D2"/>
    <property type="match status" value="1"/>
</dbReference>
<evidence type="ECO:0000259" key="11">
    <source>
        <dbReference type="PROSITE" id="PS50991"/>
    </source>
</evidence>
<comment type="subunit">
    <text evidence="10">Homodimer.</text>
</comment>
<dbReference type="SUPFAM" id="SSF89000">
    <property type="entry name" value="post-HMGL domain-like"/>
    <property type="match status" value="1"/>
</dbReference>
<comment type="function">
    <text evidence="10">Catalyzes the condensation of the acetyl group of acetyl-CoA with 3-methyl-2-oxobutanoate (2-ketoisovalerate) to form 3-carboxy-3-hydroxy-4-methylpentanoate (2-isopropylmalate).</text>
</comment>
<dbReference type="InterPro" id="IPR000891">
    <property type="entry name" value="PYR_CT"/>
</dbReference>
<keyword evidence="9 10" id="KW-0100">Branched-chain amino acid biosynthesis</keyword>
<feature type="binding site" evidence="10">
    <location>
        <position position="252"/>
    </location>
    <ligand>
        <name>Mg(2+)</name>
        <dbReference type="ChEBI" id="CHEBI:18420"/>
    </ligand>
</feature>
<protein>
    <recommendedName>
        <fullName evidence="4 10">2-isopropylmalate synthase</fullName>
        <ecNumber evidence="4 10">2.3.3.13</ecNumber>
    </recommendedName>
    <alternativeName>
        <fullName evidence="10">Alpha-IPM synthase</fullName>
    </alternativeName>
    <alternativeName>
        <fullName evidence="10">Alpha-isopropylmalate synthase</fullName>
    </alternativeName>
</protein>
<dbReference type="GO" id="GO:0005737">
    <property type="term" value="C:cytoplasm"/>
    <property type="evidence" value="ECO:0007669"/>
    <property type="project" value="UniProtKB-SubCell"/>
</dbReference>
<keyword evidence="10" id="KW-0460">Magnesium</keyword>
<proteinExistence type="inferred from homology"/>
<dbReference type="PANTHER" id="PTHR46911">
    <property type="match status" value="1"/>
</dbReference>
<dbReference type="CDD" id="cd07942">
    <property type="entry name" value="DRE_TIM_LeuA"/>
    <property type="match status" value="1"/>
</dbReference>
<gene>
    <name evidence="10" type="primary">leuA</name>
    <name evidence="12" type="ORF">HRUBRA_00569</name>
</gene>
<keyword evidence="12" id="KW-0012">Acyltransferase</keyword>
<dbReference type="Pfam" id="PF00682">
    <property type="entry name" value="HMGL-like"/>
    <property type="match status" value="1"/>
</dbReference>
<dbReference type="GO" id="GO:0003852">
    <property type="term" value="F:2-isopropylmalate synthase activity"/>
    <property type="evidence" value="ECO:0007669"/>
    <property type="project" value="UniProtKB-UniRule"/>
</dbReference>
<evidence type="ECO:0000256" key="5">
    <source>
        <dbReference type="ARBA" id="ARBA00022430"/>
    </source>
</evidence>
<keyword evidence="13" id="KW-1185">Reference proteome</keyword>
<comment type="caution">
    <text evidence="12">The sequence shown here is derived from an EMBL/GenBank/DDBJ whole genome shotgun (WGS) entry which is preliminary data.</text>
</comment>
<keyword evidence="5 10" id="KW-0432">Leucine biosynthesis</keyword>
<comment type="pathway">
    <text evidence="2 10">Amino-acid biosynthesis; L-leucine biosynthesis; L-leucine from 3-methyl-2-oxobutanoate: step 1/4.</text>
</comment>
<dbReference type="PROSITE" id="PS00815">
    <property type="entry name" value="AIPM_HOMOCIT_SYNTH_1"/>
    <property type="match status" value="1"/>
</dbReference>
<dbReference type="PATRIC" id="fig|1265313.6.peg.564"/>
<keyword evidence="10" id="KW-0963">Cytoplasm</keyword>
<dbReference type="GO" id="GO:0003985">
    <property type="term" value="F:acetyl-CoA C-acetyltransferase activity"/>
    <property type="evidence" value="ECO:0007669"/>
    <property type="project" value="UniProtKB-UniRule"/>
</dbReference>
<evidence type="ECO:0000313" key="12">
    <source>
        <dbReference type="EMBL" id="KGE04816.1"/>
    </source>
</evidence>
<evidence type="ECO:0000256" key="4">
    <source>
        <dbReference type="ARBA" id="ARBA00012973"/>
    </source>
</evidence>
<organism evidence="12 13">
    <name type="scientific">Pseudohaliea rubra DSM 19751</name>
    <dbReference type="NCBI Taxonomy" id="1265313"/>
    <lineage>
        <taxon>Bacteria</taxon>
        <taxon>Pseudomonadati</taxon>
        <taxon>Pseudomonadota</taxon>
        <taxon>Gammaproteobacteria</taxon>
        <taxon>Cellvibrionales</taxon>
        <taxon>Halieaceae</taxon>
        <taxon>Pseudohaliea</taxon>
    </lineage>
</organism>
<evidence type="ECO:0000313" key="13">
    <source>
        <dbReference type="Proteomes" id="UP000029640"/>
    </source>
</evidence>
<evidence type="ECO:0000256" key="8">
    <source>
        <dbReference type="ARBA" id="ARBA00022723"/>
    </source>
</evidence>
<keyword evidence="8 10" id="KW-0479">Metal-binding</keyword>
<dbReference type="Gene3D" id="3.20.20.70">
    <property type="entry name" value="Aldolase class I"/>
    <property type="match status" value="1"/>
</dbReference>
<dbReference type="STRING" id="1265313.HRUBRA_00569"/>
<dbReference type="SUPFAM" id="SSF110921">
    <property type="entry name" value="2-isopropylmalate synthase LeuA, allosteric (dimerisation) domain"/>
    <property type="match status" value="1"/>
</dbReference>
<dbReference type="InterPro" id="IPR013709">
    <property type="entry name" value="2-isopropylmalate_synth_dimer"/>
</dbReference>
<feature type="region of interest" description="Regulatory domain" evidence="10">
    <location>
        <begin position="445"/>
        <end position="565"/>
    </location>
</feature>
<dbReference type="Pfam" id="PF08502">
    <property type="entry name" value="LeuA_dimer"/>
    <property type="match status" value="1"/>
</dbReference>
<name>A0A095XYH6_9GAMM</name>
<dbReference type="HAMAP" id="MF_00572">
    <property type="entry name" value="LeuA_type2"/>
    <property type="match status" value="1"/>
</dbReference>
<feature type="binding site" evidence="10">
    <location>
        <position position="288"/>
    </location>
    <ligand>
        <name>Mg(2+)</name>
        <dbReference type="ChEBI" id="CHEBI:18420"/>
    </ligand>
</feature>
<evidence type="ECO:0000256" key="9">
    <source>
        <dbReference type="ARBA" id="ARBA00023304"/>
    </source>
</evidence>
<comment type="cofactor">
    <cofactor evidence="10">
        <name>Mg(2+)</name>
        <dbReference type="ChEBI" id="CHEBI:18420"/>
    </cofactor>
</comment>
<evidence type="ECO:0000256" key="7">
    <source>
        <dbReference type="ARBA" id="ARBA00022679"/>
    </source>
</evidence>
<accession>A0A095XYH6</accession>
<feature type="binding site" evidence="10">
    <location>
        <position position="254"/>
    </location>
    <ligand>
        <name>Mg(2+)</name>
        <dbReference type="ChEBI" id="CHEBI:18420"/>
    </ligand>
</feature>
<dbReference type="HOGENOM" id="CLU_004588_3_0_6"/>
<dbReference type="Proteomes" id="UP000029640">
    <property type="component" value="Unassembled WGS sequence"/>
</dbReference>
<dbReference type="NCBIfam" id="TIGR00970">
    <property type="entry name" value="leuA_yeast"/>
    <property type="match status" value="1"/>
</dbReference>
<dbReference type="NCBIfam" id="NF002991">
    <property type="entry name" value="PRK03739.1"/>
    <property type="match status" value="1"/>
</dbReference>
<dbReference type="UniPathway" id="UPA00048">
    <property type="reaction ID" value="UER00070"/>
</dbReference>
<dbReference type="RefSeq" id="WP_035516504.1">
    <property type="nucleotide sequence ID" value="NZ_KN234766.1"/>
</dbReference>
<dbReference type="InterPro" id="IPR013785">
    <property type="entry name" value="Aldolase_TIM"/>
</dbReference>
<dbReference type="EC" id="2.3.3.13" evidence="4 10"/>
<reference evidence="12 13" key="1">
    <citation type="journal article" date="2014" name="Genome Announc.">
        <title>Genome Sequence of Gammaproteobacterial Pseudohaliea rubra Type Strain DSM 19751, Isolated from Coastal Seawater of the Mediterranean Sea.</title>
        <authorList>
            <person name="Spring S."/>
            <person name="Fiebig A."/>
            <person name="Riedel T."/>
            <person name="Goker M."/>
            <person name="Klenk H.P."/>
        </authorList>
    </citation>
    <scope>NUCLEOTIDE SEQUENCE [LARGE SCALE GENOMIC DNA]</scope>
    <source>
        <strain evidence="12 13">DSM 19751</strain>
    </source>
</reference>
<sequence>MSRLDNIDHRSFDHTKYRAFVPVALPDRQWPDRHLTAAPRWCSVDLRDGNQALIEPMTTEQKSRLWDQLVKIGFKEIEVGFPSASKHDYDFVRDLIDGGRIPDDVTIQVLTQARPDLIEKTFAALKGVHRAIVHVYNSTSTVQREKVFGLDREGITAIAVRGAQLVRDEAAKYPETEWVFEYSPESFTGTEIEYAVEVCDAVMDVWQPTPEHPAIVNLPATVEMSTPNIYADQIEWFCRHVKHRDSLVVSLHTHNDRGCAVAAGELGILAGADRVEGTLMGNGERTGNMDIVTMAMNLYSQGVDPELQLGHMDEIIETVKTCTRLPVHPRHPYAGELVFTAFSGSHQDAIKKCLARRDAAEPWEVAYLPIDPADLGRSYQEVIRINSQSGKGGVAYVLERDHGYDLPRWLQIDFSAAVQAYAEEQESEVQSSAIHDLFQRTYLAPDGRWSLGDYQLSRADQVDQLTVVLSEGSRSHQITGTGNGVVAAFVDAMERFTGKPIVLVEYNEHALSQSADAEAVCYIQLNVDGERVCGVGRSHDIVQASMNGILGALNRAVGTGAEAAA</sequence>
<evidence type="ECO:0000256" key="2">
    <source>
        <dbReference type="ARBA" id="ARBA00004689"/>
    </source>
</evidence>
<dbReference type="InterPro" id="IPR002034">
    <property type="entry name" value="AIPM/Hcit_synth_CS"/>
</dbReference>
<dbReference type="GO" id="GO:0009098">
    <property type="term" value="P:L-leucine biosynthetic process"/>
    <property type="evidence" value="ECO:0007669"/>
    <property type="project" value="UniProtKB-UniRule"/>
</dbReference>
<evidence type="ECO:0000256" key="10">
    <source>
        <dbReference type="HAMAP-Rule" id="MF_00572"/>
    </source>
</evidence>
<keyword evidence="7 10" id="KW-0808">Transferase</keyword>
<dbReference type="PROSITE" id="PS00816">
    <property type="entry name" value="AIPM_HOMOCIT_SYNTH_2"/>
    <property type="match status" value="1"/>
</dbReference>
<dbReference type="OrthoDB" id="9803573at2"/>
<dbReference type="SUPFAM" id="SSF51569">
    <property type="entry name" value="Aldolase"/>
    <property type="match status" value="1"/>
</dbReference>
<dbReference type="SMART" id="SM00917">
    <property type="entry name" value="LeuA_dimer"/>
    <property type="match status" value="1"/>
</dbReference>
<dbReference type="PANTHER" id="PTHR46911:SF1">
    <property type="entry name" value="2-ISOPROPYLMALATE SYNTHASE"/>
    <property type="match status" value="1"/>
</dbReference>
<feature type="binding site" evidence="10">
    <location>
        <position position="48"/>
    </location>
    <ligand>
        <name>Mg(2+)</name>
        <dbReference type="ChEBI" id="CHEBI:18420"/>
    </ligand>
</feature>
<evidence type="ECO:0000256" key="1">
    <source>
        <dbReference type="ARBA" id="ARBA00000064"/>
    </source>
</evidence>
<dbReference type="PROSITE" id="PS50991">
    <property type="entry name" value="PYR_CT"/>
    <property type="match status" value="1"/>
</dbReference>
<comment type="similarity">
    <text evidence="3 10">Belongs to the alpha-IPM synthase/homocitrate synthase family. LeuA type 2 subfamily.</text>
</comment>
<dbReference type="InterPro" id="IPR039371">
    <property type="entry name" value="LeuA_N_DRE-TIM"/>
</dbReference>
<evidence type="ECO:0000256" key="3">
    <source>
        <dbReference type="ARBA" id="ARBA00009767"/>
    </source>
</evidence>
<dbReference type="InterPro" id="IPR005668">
    <property type="entry name" value="IPM_Synthase"/>
</dbReference>
<dbReference type="EMBL" id="AUVB01000016">
    <property type="protein sequence ID" value="KGE04816.1"/>
    <property type="molecule type" value="Genomic_DNA"/>
</dbReference>
<comment type="subcellular location">
    <subcellularLocation>
        <location evidence="10">Cytoplasm</location>
    </subcellularLocation>
</comment>
<dbReference type="InterPro" id="IPR036230">
    <property type="entry name" value="LeuA_allosteric_dom_sf"/>
</dbReference>
<dbReference type="AlphaFoldDB" id="A0A095XYH6"/>
<dbReference type="eggNOG" id="COG0119">
    <property type="taxonomic scope" value="Bacteria"/>
</dbReference>
<dbReference type="Gene3D" id="3.30.160.270">
    <property type="match status" value="1"/>
</dbReference>
<evidence type="ECO:0000256" key="6">
    <source>
        <dbReference type="ARBA" id="ARBA00022605"/>
    </source>
</evidence>
<dbReference type="GO" id="GO:0000287">
    <property type="term" value="F:magnesium ion binding"/>
    <property type="evidence" value="ECO:0007669"/>
    <property type="project" value="UniProtKB-UniRule"/>
</dbReference>
<feature type="domain" description="Pyruvate carboxyltransferase" evidence="11">
    <location>
        <begin position="39"/>
        <end position="313"/>
    </location>
</feature>